<dbReference type="Gene3D" id="3.50.50.60">
    <property type="entry name" value="FAD/NAD(P)-binding domain"/>
    <property type="match status" value="1"/>
</dbReference>
<dbReference type="Proteomes" id="UP000053557">
    <property type="component" value="Unassembled WGS sequence"/>
</dbReference>
<dbReference type="InterPro" id="IPR059103">
    <property type="entry name" value="FixC-like_C"/>
</dbReference>
<reference evidence="7 8" key="1">
    <citation type="submission" date="2015-12" db="EMBL/GenBank/DDBJ databases">
        <title>Draft genome sequence of Acidibacillus ferrooxidans ITV001, isolated from a chalcopyrite acid mine drainage site in Brazil.</title>
        <authorList>
            <person name="Dall'Agnol H."/>
            <person name="Nancucheo I."/>
            <person name="Johnson B."/>
            <person name="Oliveira R."/>
            <person name="Leite L."/>
            <person name="Pylro V."/>
            <person name="Nunes G.L."/>
            <person name="Tzotzos G."/>
            <person name="Fernandes G.R."/>
            <person name="Dutra J."/>
            <person name="Orellana S.C."/>
            <person name="Oliveira G."/>
        </authorList>
    </citation>
    <scope>NUCLEOTIDE SEQUENCE [LARGE SCALE GENOMIC DNA]</scope>
    <source>
        <strain evidence="8">ITV01</strain>
    </source>
</reference>
<feature type="domain" description="FixC-like C-terminal" evidence="6">
    <location>
        <begin position="383"/>
        <end position="438"/>
    </location>
</feature>
<keyword evidence="4" id="KW-0274">FAD</keyword>
<evidence type="ECO:0000256" key="4">
    <source>
        <dbReference type="ARBA" id="ARBA00022827"/>
    </source>
</evidence>
<evidence type="ECO:0000313" key="7">
    <source>
        <dbReference type="EMBL" id="KUO96243.1"/>
    </source>
</evidence>
<evidence type="ECO:0000256" key="3">
    <source>
        <dbReference type="ARBA" id="ARBA00022630"/>
    </source>
</evidence>
<comment type="caution">
    <text evidence="7">The sequence shown here is derived from an EMBL/GenBank/DDBJ whole genome shotgun (WGS) entry which is preliminary data.</text>
</comment>
<comment type="similarity">
    <text evidence="2">Belongs to the ETF-QO/FixC family.</text>
</comment>
<evidence type="ECO:0000313" key="8">
    <source>
        <dbReference type="Proteomes" id="UP000053557"/>
    </source>
</evidence>
<dbReference type="Pfam" id="PF26311">
    <property type="entry name" value="ETF-QO_FixC_C"/>
    <property type="match status" value="1"/>
</dbReference>
<dbReference type="PANTHER" id="PTHR43624:SF2">
    <property type="entry name" value="ELECTRON TRANSFER FLAVOPROTEIN-QUINONE OXIDOREDUCTASE YDIS-RELATED"/>
    <property type="match status" value="1"/>
</dbReference>
<dbReference type="Pfam" id="PF12831">
    <property type="entry name" value="FAD_oxidored"/>
    <property type="match status" value="1"/>
</dbReference>
<gene>
    <name evidence="7" type="ORF">ATW55_09790</name>
</gene>
<organism evidence="7 8">
    <name type="scientific">Ferroacidibacillus organovorans</name>
    <dbReference type="NCBI Taxonomy" id="1765683"/>
    <lineage>
        <taxon>Bacteria</taxon>
        <taxon>Bacillati</taxon>
        <taxon>Bacillota</taxon>
        <taxon>Bacilli</taxon>
        <taxon>Bacillales</taxon>
        <taxon>Alicyclobacillaceae</taxon>
        <taxon>Ferroacidibacillus</taxon>
    </lineage>
</organism>
<evidence type="ECO:0000259" key="6">
    <source>
        <dbReference type="Pfam" id="PF26311"/>
    </source>
</evidence>
<accession>A0A117SY23</accession>
<evidence type="ECO:0000256" key="1">
    <source>
        <dbReference type="ARBA" id="ARBA00001974"/>
    </source>
</evidence>
<dbReference type="OrthoDB" id="9806565at2"/>
<keyword evidence="8" id="KW-1185">Reference proteome</keyword>
<dbReference type="EMBL" id="LPVJ01000020">
    <property type="protein sequence ID" value="KUO96243.1"/>
    <property type="molecule type" value="Genomic_DNA"/>
</dbReference>
<dbReference type="InterPro" id="IPR036188">
    <property type="entry name" value="FAD/NAD-bd_sf"/>
</dbReference>
<dbReference type="GO" id="GO:0016491">
    <property type="term" value="F:oxidoreductase activity"/>
    <property type="evidence" value="ECO:0007669"/>
    <property type="project" value="UniProtKB-KW"/>
</dbReference>
<keyword evidence="3" id="KW-0285">Flavoprotein</keyword>
<name>A0A117SY23_9BACL</name>
<dbReference type="SUPFAM" id="SSF54373">
    <property type="entry name" value="FAD-linked reductases, C-terminal domain"/>
    <property type="match status" value="1"/>
</dbReference>
<dbReference type="PRINTS" id="PR00420">
    <property type="entry name" value="RNGMNOXGNASE"/>
</dbReference>
<dbReference type="AlphaFoldDB" id="A0A117SY23"/>
<proteinExistence type="inferred from homology"/>
<keyword evidence="5" id="KW-0560">Oxidoreductase</keyword>
<dbReference type="SUPFAM" id="SSF51905">
    <property type="entry name" value="FAD/NAD(P)-binding domain"/>
    <property type="match status" value="1"/>
</dbReference>
<dbReference type="InterPro" id="IPR039651">
    <property type="entry name" value="FixC-like"/>
</dbReference>
<sequence length="440" mass="48041">MEGGFYVANEHFDAIVVGAGPAGSAAAYTMAKAGLSVVLMERGEFAGAKNIFGGVIYRKQLEDIIPEFWKEAPLEREVIEQRLWLLGEQSVVTFGHRNEAFKQPSNCWTGLRVKFDQWFAGKAEQAGALAIYETVATELIREGDRVVGVRTDREDGDLYASVVVVADGVNSLLGKALGIHREWAPDEVSLAVKEVIALPKEKILDRFNLEGNEGVTIELVGQTHGMAGLGFLYTNQESISLGVGVMVSDLKKKNIKPYQVLEGLKAHPMVKRLLQGGETKEYSGHLIPEGGYHSIPSLCGNGWVICGDAAQLVNFVHREGTNLAMTSGRFAGEAIVEAHQRGDYSKAGLAGYDRRIAASFVHKDLKKYQGMHALLRDVDPTIMFDKLPYAVNEAAYQMLLVDGVSKAEKQRMALRGIKNATGGSMNLLKLGYKGWRAING</sequence>
<evidence type="ECO:0000256" key="5">
    <source>
        <dbReference type="ARBA" id="ARBA00023002"/>
    </source>
</evidence>
<dbReference type="PANTHER" id="PTHR43624">
    <property type="entry name" value="ELECTRON TRANSFER FLAVOPROTEIN-QUINONE OXIDOREDUCTASE YDIS-RELATED"/>
    <property type="match status" value="1"/>
</dbReference>
<comment type="cofactor">
    <cofactor evidence="1">
        <name>FAD</name>
        <dbReference type="ChEBI" id="CHEBI:57692"/>
    </cofactor>
</comment>
<protein>
    <submittedName>
        <fullName evidence="7">Nitrogen fixation protein FixC</fullName>
    </submittedName>
</protein>
<evidence type="ECO:0000256" key="2">
    <source>
        <dbReference type="ARBA" id="ARBA00006796"/>
    </source>
</evidence>